<accession>A0A7H8MYL2</accession>
<protein>
    <recommendedName>
        <fullName evidence="3">Integrase</fullName>
    </recommendedName>
</protein>
<dbReference type="AlphaFoldDB" id="A0A7H8MYL2"/>
<reference evidence="1 2" key="1">
    <citation type="submission" date="2020-06" db="EMBL/GenBank/DDBJ databases">
        <title>Genome mining for natural products.</title>
        <authorList>
            <person name="Zhang B."/>
            <person name="Shi J."/>
            <person name="Ge H."/>
        </authorList>
    </citation>
    <scope>NUCLEOTIDE SEQUENCE [LARGE SCALE GENOMIC DNA]</scope>
    <source>
        <strain evidence="1 2">NA06532</strain>
    </source>
</reference>
<dbReference type="EMBL" id="CP054926">
    <property type="protein sequence ID" value="QKW47151.1"/>
    <property type="molecule type" value="Genomic_DNA"/>
</dbReference>
<gene>
    <name evidence="1" type="ORF">HUT09_33990</name>
</gene>
<evidence type="ECO:0000313" key="1">
    <source>
        <dbReference type="EMBL" id="QKW47151.1"/>
    </source>
</evidence>
<sequence length="416" mass="45566">MLADRVGELLAPARGEAAGQLRPLAEALGAAPYPRSVLAWLRRHSAAALLAGLAAEGQALTHEMLDGLPRMKSTRYVRELLVGTGVLPARQENLARLEAWTSSFTGALPAGQARLVGPYARWQIVRDARRRAARRPYSSRAADADVRGIRIAAAFTAWLDHEGLGLAELTQADLDRWLTGHPTMHRGTRAFIRWAISRRLTDKHLTAAAPRWPFPSDFLDTDELDAQLSRCLNDTGLPREVRIAGALSRLYALPLTRIVTLTADRYTQGANGHGYLTLERNPVLLPPKLARLIREQITGAASTSMVSPRPESPAFLMPGRVPGRHRSVNWLYTQMREHGLPVRPARNTAMIEAVTRLPPIVVADLFGIQPGTADSWARYANASWAAYLAARRDDTGRTVRSTDTARLHGPKGAGGE</sequence>
<dbReference type="Proteomes" id="UP000509345">
    <property type="component" value="Chromosome"/>
</dbReference>
<dbReference type="RefSeq" id="WP_176145298.1">
    <property type="nucleotide sequence ID" value="NZ_CP054926.1"/>
</dbReference>
<evidence type="ECO:0008006" key="3">
    <source>
        <dbReference type="Google" id="ProtNLM"/>
    </source>
</evidence>
<evidence type="ECO:0000313" key="2">
    <source>
        <dbReference type="Proteomes" id="UP000509345"/>
    </source>
</evidence>
<organism evidence="1 2">
    <name type="scientific">Streptomyces microflavus</name>
    <name type="common">Streptomyces lipmanii</name>
    <dbReference type="NCBI Taxonomy" id="1919"/>
    <lineage>
        <taxon>Bacteria</taxon>
        <taxon>Bacillati</taxon>
        <taxon>Actinomycetota</taxon>
        <taxon>Actinomycetes</taxon>
        <taxon>Kitasatosporales</taxon>
        <taxon>Streptomycetaceae</taxon>
        <taxon>Streptomyces</taxon>
    </lineage>
</organism>
<proteinExistence type="predicted"/>
<dbReference type="GeneID" id="87636298"/>
<name>A0A7H8MYL2_STRMI</name>